<dbReference type="Pfam" id="PF20684">
    <property type="entry name" value="Fung_rhodopsin"/>
    <property type="match status" value="1"/>
</dbReference>
<dbReference type="PANTHER" id="PTHR39614">
    <property type="entry name" value="INTEGRAL MEMBRANE PROTEIN"/>
    <property type="match status" value="1"/>
</dbReference>
<protein>
    <recommendedName>
        <fullName evidence="3">Rhodopsin domain-containing protein</fullName>
    </recommendedName>
</protein>
<dbReference type="Proteomes" id="UP000799439">
    <property type="component" value="Unassembled WGS sequence"/>
</dbReference>
<feature type="transmembrane region" description="Helical" evidence="2">
    <location>
        <begin position="179"/>
        <end position="203"/>
    </location>
</feature>
<dbReference type="OrthoDB" id="3918601at2759"/>
<feature type="transmembrane region" description="Helical" evidence="2">
    <location>
        <begin position="105"/>
        <end position="125"/>
    </location>
</feature>
<feature type="transmembrane region" description="Helical" evidence="2">
    <location>
        <begin position="145"/>
        <end position="167"/>
    </location>
</feature>
<feature type="transmembrane region" description="Helical" evidence="2">
    <location>
        <begin position="258"/>
        <end position="278"/>
    </location>
</feature>
<organism evidence="4 5">
    <name type="scientific">Myriangium duriaei CBS 260.36</name>
    <dbReference type="NCBI Taxonomy" id="1168546"/>
    <lineage>
        <taxon>Eukaryota</taxon>
        <taxon>Fungi</taxon>
        <taxon>Dikarya</taxon>
        <taxon>Ascomycota</taxon>
        <taxon>Pezizomycotina</taxon>
        <taxon>Dothideomycetes</taxon>
        <taxon>Dothideomycetidae</taxon>
        <taxon>Myriangiales</taxon>
        <taxon>Myriangiaceae</taxon>
        <taxon>Myriangium</taxon>
    </lineage>
</organism>
<evidence type="ECO:0000313" key="4">
    <source>
        <dbReference type="EMBL" id="KAF2148085.1"/>
    </source>
</evidence>
<accession>A0A9P4IT81</accession>
<feature type="transmembrane region" description="Helical" evidence="2">
    <location>
        <begin position="223"/>
        <end position="246"/>
    </location>
</feature>
<reference evidence="4" key="1">
    <citation type="journal article" date="2020" name="Stud. Mycol.">
        <title>101 Dothideomycetes genomes: a test case for predicting lifestyles and emergence of pathogens.</title>
        <authorList>
            <person name="Haridas S."/>
            <person name="Albert R."/>
            <person name="Binder M."/>
            <person name="Bloem J."/>
            <person name="Labutti K."/>
            <person name="Salamov A."/>
            <person name="Andreopoulos B."/>
            <person name="Baker S."/>
            <person name="Barry K."/>
            <person name="Bills G."/>
            <person name="Bluhm B."/>
            <person name="Cannon C."/>
            <person name="Castanera R."/>
            <person name="Culley D."/>
            <person name="Daum C."/>
            <person name="Ezra D."/>
            <person name="Gonzalez J."/>
            <person name="Henrissat B."/>
            <person name="Kuo A."/>
            <person name="Liang C."/>
            <person name="Lipzen A."/>
            <person name="Lutzoni F."/>
            <person name="Magnuson J."/>
            <person name="Mondo S."/>
            <person name="Nolan M."/>
            <person name="Ohm R."/>
            <person name="Pangilinan J."/>
            <person name="Park H.-J."/>
            <person name="Ramirez L."/>
            <person name="Alfaro M."/>
            <person name="Sun H."/>
            <person name="Tritt A."/>
            <person name="Yoshinaga Y."/>
            <person name="Zwiers L.-H."/>
            <person name="Turgeon B."/>
            <person name="Goodwin S."/>
            <person name="Spatafora J."/>
            <person name="Crous P."/>
            <person name="Grigoriev I."/>
        </authorList>
    </citation>
    <scope>NUCLEOTIDE SEQUENCE</scope>
    <source>
        <strain evidence="4">CBS 260.36</strain>
    </source>
</reference>
<sequence length="373" mass="40900">MKIRVLNGVVSVRTPTSLRPHNSSPSICSSDSSPALFDSCHARYGSTEIMSTEDTALPVWYIAPISERDKSGYLWLAGILSLVYVVSFTLLRLWSNRAQLVLDDWISTLATVFGIAQCCCLFVAVSAGIGRPATSPASRHRADKAVFATILFFSMAHGIAKLSMALLSRKLFGMHKETLCNASLGLISVGGIAFLLLLLPGWNLSCPDTIIFTTECTPHYGRWYAAAGLDFLTECILFFIPASCLWDLRVAIPGKIGAISAFGARFLAIVPMFLNAWFIDQSQKNTAHDLMDNARPLMMIHTAMAVALVTTNTSALSSLARPIKAIYCGPDFNDSRLSRRRHSQMHLPGQVKHGGHRRDNTSQQNLTLEHGRL</sequence>
<keyword evidence="2" id="KW-0472">Membrane</keyword>
<name>A0A9P4IT81_9PEZI</name>
<dbReference type="EMBL" id="ML996094">
    <property type="protein sequence ID" value="KAF2148085.1"/>
    <property type="molecule type" value="Genomic_DNA"/>
</dbReference>
<feature type="transmembrane region" description="Helical" evidence="2">
    <location>
        <begin position="298"/>
        <end position="316"/>
    </location>
</feature>
<dbReference type="AlphaFoldDB" id="A0A9P4IT81"/>
<evidence type="ECO:0000256" key="2">
    <source>
        <dbReference type="SAM" id="Phobius"/>
    </source>
</evidence>
<evidence type="ECO:0000256" key="1">
    <source>
        <dbReference type="SAM" id="MobiDB-lite"/>
    </source>
</evidence>
<feature type="domain" description="Rhodopsin" evidence="3">
    <location>
        <begin position="92"/>
        <end position="319"/>
    </location>
</feature>
<dbReference type="PANTHER" id="PTHR39614:SF2">
    <property type="entry name" value="INTEGRAL MEMBRANE PROTEIN"/>
    <property type="match status" value="1"/>
</dbReference>
<feature type="region of interest" description="Disordered" evidence="1">
    <location>
        <begin position="347"/>
        <end position="373"/>
    </location>
</feature>
<gene>
    <name evidence="4" type="ORF">K461DRAFT_283162</name>
</gene>
<feature type="transmembrane region" description="Helical" evidence="2">
    <location>
        <begin position="73"/>
        <end position="93"/>
    </location>
</feature>
<keyword evidence="5" id="KW-1185">Reference proteome</keyword>
<keyword evidence="2" id="KW-0812">Transmembrane</keyword>
<evidence type="ECO:0000259" key="3">
    <source>
        <dbReference type="Pfam" id="PF20684"/>
    </source>
</evidence>
<comment type="caution">
    <text evidence="4">The sequence shown here is derived from an EMBL/GenBank/DDBJ whole genome shotgun (WGS) entry which is preliminary data.</text>
</comment>
<keyword evidence="2" id="KW-1133">Transmembrane helix</keyword>
<dbReference type="InterPro" id="IPR049326">
    <property type="entry name" value="Rhodopsin_dom_fungi"/>
</dbReference>
<feature type="non-terminal residue" evidence="4">
    <location>
        <position position="373"/>
    </location>
</feature>
<proteinExistence type="predicted"/>
<evidence type="ECO:0000313" key="5">
    <source>
        <dbReference type="Proteomes" id="UP000799439"/>
    </source>
</evidence>